<dbReference type="STRING" id="1121395.SAMN02745215_01083"/>
<organism evidence="8 9">
    <name type="scientific">Desulfitobacterium chlororespirans DSM 11544</name>
    <dbReference type="NCBI Taxonomy" id="1121395"/>
    <lineage>
        <taxon>Bacteria</taxon>
        <taxon>Bacillati</taxon>
        <taxon>Bacillota</taxon>
        <taxon>Clostridia</taxon>
        <taxon>Eubacteriales</taxon>
        <taxon>Desulfitobacteriaceae</taxon>
        <taxon>Desulfitobacterium</taxon>
    </lineage>
</organism>
<feature type="transmembrane region" description="Helical" evidence="6">
    <location>
        <begin position="57"/>
        <end position="74"/>
    </location>
</feature>
<dbReference type="PANTHER" id="PTHR12677:SF49">
    <property type="entry name" value="TVP38_TMEM64 FAMILY MEMBRANE PROTEIN"/>
    <property type="match status" value="1"/>
</dbReference>
<keyword evidence="9" id="KW-1185">Reference proteome</keyword>
<evidence type="ECO:0000256" key="1">
    <source>
        <dbReference type="ARBA" id="ARBA00004651"/>
    </source>
</evidence>
<protein>
    <recommendedName>
        <fullName evidence="6">TVP38/TMEM64 family membrane protein</fullName>
    </recommendedName>
</protein>
<dbReference type="InterPro" id="IPR015414">
    <property type="entry name" value="TMEM64"/>
</dbReference>
<feature type="transmembrane region" description="Helical" evidence="6">
    <location>
        <begin position="86"/>
        <end position="111"/>
    </location>
</feature>
<comment type="similarity">
    <text evidence="6">Belongs to the TVP38/TMEM64 family.</text>
</comment>
<name>A0A1M7SMG3_9FIRM</name>
<evidence type="ECO:0000256" key="3">
    <source>
        <dbReference type="ARBA" id="ARBA00022692"/>
    </source>
</evidence>
<dbReference type="Pfam" id="PF09335">
    <property type="entry name" value="VTT_dom"/>
    <property type="match status" value="1"/>
</dbReference>
<feature type="transmembrane region" description="Helical" evidence="6">
    <location>
        <begin position="184"/>
        <end position="213"/>
    </location>
</feature>
<keyword evidence="3 6" id="KW-0812">Transmembrane</keyword>
<dbReference type="RefSeq" id="WP_072771621.1">
    <property type="nucleotide sequence ID" value="NZ_FRDN01000004.1"/>
</dbReference>
<dbReference type="EMBL" id="FRDN01000004">
    <property type="protein sequence ID" value="SHN59667.1"/>
    <property type="molecule type" value="Genomic_DNA"/>
</dbReference>
<evidence type="ECO:0000256" key="5">
    <source>
        <dbReference type="ARBA" id="ARBA00023136"/>
    </source>
</evidence>
<feature type="domain" description="VTT" evidence="7">
    <location>
        <begin position="74"/>
        <end position="192"/>
    </location>
</feature>
<feature type="transmembrane region" description="Helical" evidence="6">
    <location>
        <begin position="13"/>
        <end position="31"/>
    </location>
</feature>
<dbReference type="PANTHER" id="PTHR12677">
    <property type="entry name" value="GOLGI APPARATUS MEMBRANE PROTEIN TVP38-RELATED"/>
    <property type="match status" value="1"/>
</dbReference>
<dbReference type="InterPro" id="IPR032816">
    <property type="entry name" value="VTT_dom"/>
</dbReference>
<keyword evidence="4 6" id="KW-1133">Transmembrane helix</keyword>
<evidence type="ECO:0000313" key="8">
    <source>
        <dbReference type="EMBL" id="SHN59667.1"/>
    </source>
</evidence>
<gene>
    <name evidence="8" type="ORF">SAMN02745215_01083</name>
</gene>
<proteinExistence type="inferred from homology"/>
<keyword evidence="5 6" id="KW-0472">Membrane</keyword>
<keyword evidence="2 6" id="KW-1003">Cell membrane</keyword>
<sequence length="237" mass="26000">MGYMNKPKDRIKFCVYLLAVIAGLIGIVVYMKSSGILTYMSSAEEFKNYIEGYGEKAYLVFFILQLISVIIAPIPSNVSAVVGGTVFGMMGSFLISMLAIIIGSSIVFMLGKKFGRTFAERFVSPKVLDKYEQYFSSREGELLLILLLFLPFFPDDAMGFVAGLSKISLGRYVVIMLLTRPWEILAASALGSFNITMPLWGWGVMALVIIGIAKNSEKLEKKLVAAVQGAKNQAGVK</sequence>
<dbReference type="AlphaFoldDB" id="A0A1M7SMG3"/>
<evidence type="ECO:0000256" key="6">
    <source>
        <dbReference type="RuleBase" id="RU366058"/>
    </source>
</evidence>
<feature type="transmembrane region" description="Helical" evidence="6">
    <location>
        <begin position="142"/>
        <end position="164"/>
    </location>
</feature>
<reference evidence="9" key="1">
    <citation type="submission" date="2016-12" db="EMBL/GenBank/DDBJ databases">
        <authorList>
            <person name="Varghese N."/>
            <person name="Submissions S."/>
        </authorList>
    </citation>
    <scope>NUCLEOTIDE SEQUENCE [LARGE SCALE GENOMIC DNA]</scope>
    <source>
        <strain evidence="9">DSM 11544</strain>
    </source>
</reference>
<evidence type="ECO:0000256" key="2">
    <source>
        <dbReference type="ARBA" id="ARBA00022475"/>
    </source>
</evidence>
<dbReference type="Proteomes" id="UP000184010">
    <property type="component" value="Unassembled WGS sequence"/>
</dbReference>
<evidence type="ECO:0000256" key="4">
    <source>
        <dbReference type="ARBA" id="ARBA00022989"/>
    </source>
</evidence>
<evidence type="ECO:0000259" key="7">
    <source>
        <dbReference type="Pfam" id="PF09335"/>
    </source>
</evidence>
<dbReference type="GO" id="GO:0005886">
    <property type="term" value="C:plasma membrane"/>
    <property type="evidence" value="ECO:0007669"/>
    <property type="project" value="UniProtKB-SubCell"/>
</dbReference>
<comment type="subcellular location">
    <subcellularLocation>
        <location evidence="1 6">Cell membrane</location>
        <topology evidence="1 6">Multi-pass membrane protein</topology>
    </subcellularLocation>
</comment>
<evidence type="ECO:0000313" key="9">
    <source>
        <dbReference type="Proteomes" id="UP000184010"/>
    </source>
</evidence>
<accession>A0A1M7SMG3</accession>